<dbReference type="AlphaFoldDB" id="A0A1Y6CB15"/>
<dbReference type="GO" id="GO:0004175">
    <property type="term" value="F:endopeptidase activity"/>
    <property type="evidence" value="ECO:0007669"/>
    <property type="project" value="UniProtKB-ARBA"/>
</dbReference>
<dbReference type="InterPro" id="IPR003675">
    <property type="entry name" value="Rce1/LyrA-like_dom"/>
</dbReference>
<feature type="transmembrane region" description="Helical" evidence="1">
    <location>
        <begin position="185"/>
        <end position="205"/>
    </location>
</feature>
<dbReference type="Proteomes" id="UP000192907">
    <property type="component" value="Unassembled WGS sequence"/>
</dbReference>
<name>A0A1Y6CB15_9BACT</name>
<feature type="domain" description="CAAX prenyl protease 2/Lysostaphin resistance protein A-like" evidence="2">
    <location>
        <begin position="102"/>
        <end position="197"/>
    </location>
</feature>
<proteinExistence type="predicted"/>
<keyword evidence="1" id="KW-0812">Transmembrane</keyword>
<feature type="transmembrane region" description="Helical" evidence="1">
    <location>
        <begin position="160"/>
        <end position="180"/>
    </location>
</feature>
<dbReference type="OrthoDB" id="9799666at2"/>
<evidence type="ECO:0000259" key="2">
    <source>
        <dbReference type="Pfam" id="PF02517"/>
    </source>
</evidence>
<keyword evidence="1" id="KW-1133">Transmembrane helix</keyword>
<feature type="transmembrane region" description="Helical" evidence="1">
    <location>
        <begin position="70"/>
        <end position="90"/>
    </location>
</feature>
<sequence>MHRQDILKTVGLWCGVSLILGELYYWVRELGGLPAVPASAFLSSFFAIAVVIWFYQKGDREVFSVLGGRWFWWLLALSPALLAAIVAGLSGLNYNKSIAPSLHQLLISVFWVPLVEELMFRLGLTDLLKAKSPVLFAGYGSGIIFALMHTGFSWRHLVNLEFGLPLGPLLLAWASSWLLWKTNRICFCVIFHASCNGTVAIFQYLDPRWLSWLNMLYIKG</sequence>
<keyword evidence="3" id="KW-0645">Protease</keyword>
<dbReference type="STRING" id="1513793.SAMN06296036_11451"/>
<keyword evidence="4" id="KW-1185">Reference proteome</keyword>
<evidence type="ECO:0000313" key="3">
    <source>
        <dbReference type="EMBL" id="SMF46419.1"/>
    </source>
</evidence>
<evidence type="ECO:0000313" key="4">
    <source>
        <dbReference type="Proteomes" id="UP000192907"/>
    </source>
</evidence>
<dbReference type="GO" id="GO:0080120">
    <property type="term" value="P:CAAX-box protein maturation"/>
    <property type="evidence" value="ECO:0007669"/>
    <property type="project" value="UniProtKB-ARBA"/>
</dbReference>
<dbReference type="RefSeq" id="WP_132321509.1">
    <property type="nucleotide sequence ID" value="NZ_FWZT01000014.1"/>
</dbReference>
<reference evidence="4" key="1">
    <citation type="submission" date="2017-04" db="EMBL/GenBank/DDBJ databases">
        <authorList>
            <person name="Varghese N."/>
            <person name="Submissions S."/>
        </authorList>
    </citation>
    <scope>NUCLEOTIDE SEQUENCE [LARGE SCALE GENOMIC DNA]</scope>
    <source>
        <strain evidence="4">RKEM611</strain>
    </source>
</reference>
<dbReference type="GO" id="GO:0006508">
    <property type="term" value="P:proteolysis"/>
    <property type="evidence" value="ECO:0007669"/>
    <property type="project" value="UniProtKB-KW"/>
</dbReference>
<protein>
    <submittedName>
        <fullName evidence="3">CAAX protease self-immunity</fullName>
    </submittedName>
</protein>
<keyword evidence="3" id="KW-0378">Hydrolase</keyword>
<feature type="transmembrane region" description="Helical" evidence="1">
    <location>
        <begin position="134"/>
        <end position="154"/>
    </location>
</feature>
<accession>A0A1Y6CB15</accession>
<dbReference type="EMBL" id="FWZT01000014">
    <property type="protein sequence ID" value="SMF46419.1"/>
    <property type="molecule type" value="Genomic_DNA"/>
</dbReference>
<evidence type="ECO:0000256" key="1">
    <source>
        <dbReference type="SAM" id="Phobius"/>
    </source>
</evidence>
<dbReference type="Pfam" id="PF02517">
    <property type="entry name" value="Rce1-like"/>
    <property type="match status" value="1"/>
</dbReference>
<gene>
    <name evidence="3" type="ORF">SAMN06296036_11451</name>
</gene>
<organism evidence="3 4">
    <name type="scientific">Pseudobacteriovorax antillogorgiicola</name>
    <dbReference type="NCBI Taxonomy" id="1513793"/>
    <lineage>
        <taxon>Bacteria</taxon>
        <taxon>Pseudomonadati</taxon>
        <taxon>Bdellovibrionota</taxon>
        <taxon>Oligoflexia</taxon>
        <taxon>Oligoflexales</taxon>
        <taxon>Pseudobacteriovoracaceae</taxon>
        <taxon>Pseudobacteriovorax</taxon>
    </lineage>
</organism>
<keyword evidence="1" id="KW-0472">Membrane</keyword>
<feature type="transmembrane region" description="Helical" evidence="1">
    <location>
        <begin position="33"/>
        <end position="55"/>
    </location>
</feature>